<organism evidence="1 2">
    <name type="scientific">Halocaridina rubra</name>
    <name type="common">Hawaiian red shrimp</name>
    <dbReference type="NCBI Taxonomy" id="373956"/>
    <lineage>
        <taxon>Eukaryota</taxon>
        <taxon>Metazoa</taxon>
        <taxon>Ecdysozoa</taxon>
        <taxon>Arthropoda</taxon>
        <taxon>Crustacea</taxon>
        <taxon>Multicrustacea</taxon>
        <taxon>Malacostraca</taxon>
        <taxon>Eumalacostraca</taxon>
        <taxon>Eucarida</taxon>
        <taxon>Decapoda</taxon>
        <taxon>Pleocyemata</taxon>
        <taxon>Caridea</taxon>
        <taxon>Atyoidea</taxon>
        <taxon>Atyidae</taxon>
        <taxon>Halocaridina</taxon>
    </lineage>
</organism>
<reference evidence="1 2" key="1">
    <citation type="submission" date="2023-11" db="EMBL/GenBank/DDBJ databases">
        <title>Halocaridina rubra genome assembly.</title>
        <authorList>
            <person name="Smith C."/>
        </authorList>
    </citation>
    <scope>NUCLEOTIDE SEQUENCE [LARGE SCALE GENOMIC DNA]</scope>
    <source>
        <strain evidence="1">EP-1</strain>
        <tissue evidence="1">Whole</tissue>
    </source>
</reference>
<dbReference type="EMBL" id="JAXCGZ010016339">
    <property type="protein sequence ID" value="KAK7069469.1"/>
    <property type="molecule type" value="Genomic_DNA"/>
</dbReference>
<comment type="caution">
    <text evidence="1">The sequence shown here is derived from an EMBL/GenBank/DDBJ whole genome shotgun (WGS) entry which is preliminary data.</text>
</comment>
<sequence>TTEETLNKDTQTVGETRRISLKPGTVSSYYLTDEHCTAALQQLQEQISVHSLGLSHKDLQSSRITRDESDIALIVDLLQNNWTNPYHEDPVDLIYISTGISPPPDVYDNLLKAREKEEAAYQLFQEHHLNTGGGFYDIIKN</sequence>
<keyword evidence="2" id="KW-1185">Reference proteome</keyword>
<protein>
    <submittedName>
        <fullName evidence="1">Uncharacterized protein</fullName>
    </submittedName>
</protein>
<dbReference type="Proteomes" id="UP001381693">
    <property type="component" value="Unassembled WGS sequence"/>
</dbReference>
<name>A0AAN8WZS5_HALRR</name>
<proteinExistence type="predicted"/>
<evidence type="ECO:0000313" key="2">
    <source>
        <dbReference type="Proteomes" id="UP001381693"/>
    </source>
</evidence>
<dbReference type="AlphaFoldDB" id="A0AAN8WZS5"/>
<evidence type="ECO:0000313" key="1">
    <source>
        <dbReference type="EMBL" id="KAK7069469.1"/>
    </source>
</evidence>
<feature type="non-terminal residue" evidence="1">
    <location>
        <position position="1"/>
    </location>
</feature>
<accession>A0AAN8WZS5</accession>
<gene>
    <name evidence="1" type="ORF">SK128_027996</name>
</gene>